<gene>
    <name evidence="1" type="ORF">KC729_14460</name>
</gene>
<dbReference type="GO" id="GO:0006281">
    <property type="term" value="P:DNA repair"/>
    <property type="evidence" value="ECO:0007669"/>
    <property type="project" value="InterPro"/>
</dbReference>
<dbReference type="InterPro" id="IPR014127">
    <property type="entry name" value="CHP02757"/>
</dbReference>
<dbReference type="GO" id="GO:0003824">
    <property type="term" value="F:catalytic activity"/>
    <property type="evidence" value="ECO:0007669"/>
    <property type="project" value="InterPro"/>
</dbReference>
<organism evidence="1 2">
    <name type="scientific">Eiseniibacteriota bacterium</name>
    <dbReference type="NCBI Taxonomy" id="2212470"/>
    <lineage>
        <taxon>Bacteria</taxon>
        <taxon>Candidatus Eiseniibacteriota</taxon>
    </lineage>
</organism>
<dbReference type="AlphaFoldDB" id="A0A956RQE5"/>
<dbReference type="Pfam" id="PF09674">
    <property type="entry name" value="DUF2400"/>
    <property type="match status" value="1"/>
</dbReference>
<comment type="caution">
    <text evidence="1">The sequence shown here is derived from an EMBL/GenBank/DDBJ whole genome shotgun (WGS) entry which is preliminary data.</text>
</comment>
<dbReference type="InterPro" id="IPR011257">
    <property type="entry name" value="DNA_glycosylase"/>
</dbReference>
<dbReference type="EMBL" id="JAGQHR010000504">
    <property type="protein sequence ID" value="MCA9728890.1"/>
    <property type="molecule type" value="Genomic_DNA"/>
</dbReference>
<evidence type="ECO:0000313" key="1">
    <source>
        <dbReference type="EMBL" id="MCA9728890.1"/>
    </source>
</evidence>
<dbReference type="SUPFAM" id="SSF48150">
    <property type="entry name" value="DNA-glycosylase"/>
    <property type="match status" value="1"/>
</dbReference>
<accession>A0A956RQE5</accession>
<feature type="non-terminal residue" evidence="1">
    <location>
        <position position="1"/>
    </location>
</feature>
<dbReference type="Proteomes" id="UP000697710">
    <property type="component" value="Unassembled WGS sequence"/>
</dbReference>
<name>A0A956RQE5_UNCEI</name>
<sequence>PDDGIDLGTWSALLPSSDLTVPLDTHWARMGPRLGFTRRRVPGRRMAEDITDSLRSIDPSDPLRFDFPICHLGIRGHCPEDLSVSHCLTCPLAPVCVTGTRRIARREARAGLGKGTASARRARG</sequence>
<reference evidence="1" key="1">
    <citation type="submission" date="2020-04" db="EMBL/GenBank/DDBJ databases">
        <authorList>
            <person name="Zhang T."/>
        </authorList>
    </citation>
    <scope>NUCLEOTIDE SEQUENCE</scope>
    <source>
        <strain evidence="1">HKST-UBA01</strain>
    </source>
</reference>
<protein>
    <submittedName>
        <fullName evidence="1">DUF2400 family protein</fullName>
    </submittedName>
</protein>
<proteinExistence type="predicted"/>
<evidence type="ECO:0000313" key="2">
    <source>
        <dbReference type="Proteomes" id="UP000697710"/>
    </source>
</evidence>
<reference evidence="1" key="2">
    <citation type="journal article" date="2021" name="Microbiome">
        <title>Successional dynamics and alternative stable states in a saline activated sludge microbial community over 9 years.</title>
        <authorList>
            <person name="Wang Y."/>
            <person name="Ye J."/>
            <person name="Ju F."/>
            <person name="Liu L."/>
            <person name="Boyd J.A."/>
            <person name="Deng Y."/>
            <person name="Parks D.H."/>
            <person name="Jiang X."/>
            <person name="Yin X."/>
            <person name="Woodcroft B.J."/>
            <person name="Tyson G.W."/>
            <person name="Hugenholtz P."/>
            <person name="Polz M.F."/>
            <person name="Zhang T."/>
        </authorList>
    </citation>
    <scope>NUCLEOTIDE SEQUENCE</scope>
    <source>
        <strain evidence="1">HKST-UBA01</strain>
    </source>
</reference>